<feature type="transmembrane region" description="Helical" evidence="1">
    <location>
        <begin position="32"/>
        <end position="53"/>
    </location>
</feature>
<evidence type="ECO:0000256" key="1">
    <source>
        <dbReference type="SAM" id="Phobius"/>
    </source>
</evidence>
<dbReference type="KEGG" id="nfl:COO91_08236"/>
<accession>A0A2K8T397</accession>
<keyword evidence="1" id="KW-0472">Membrane</keyword>
<name>A0A2K8T397_9NOSO</name>
<sequence>MCANGLRHNYIPDSCFGLGFHKGRSLSCPDHAIAFCLSVTLLYDIVYFLSTVYTNL</sequence>
<evidence type="ECO:0000313" key="3">
    <source>
        <dbReference type="Proteomes" id="UP000232003"/>
    </source>
</evidence>
<evidence type="ECO:0000313" key="2">
    <source>
        <dbReference type="EMBL" id="AUB42129.1"/>
    </source>
</evidence>
<dbReference type="Proteomes" id="UP000232003">
    <property type="component" value="Chromosome"/>
</dbReference>
<organism evidence="2 3">
    <name type="scientific">Nostoc flagelliforme CCNUN1</name>
    <dbReference type="NCBI Taxonomy" id="2038116"/>
    <lineage>
        <taxon>Bacteria</taxon>
        <taxon>Bacillati</taxon>
        <taxon>Cyanobacteriota</taxon>
        <taxon>Cyanophyceae</taxon>
        <taxon>Nostocales</taxon>
        <taxon>Nostocaceae</taxon>
        <taxon>Nostoc</taxon>
    </lineage>
</organism>
<proteinExistence type="predicted"/>
<dbReference type="EMBL" id="CP024785">
    <property type="protein sequence ID" value="AUB42129.1"/>
    <property type="molecule type" value="Genomic_DNA"/>
</dbReference>
<keyword evidence="1" id="KW-0812">Transmembrane</keyword>
<gene>
    <name evidence="2" type="ORF">COO91_08236</name>
</gene>
<keyword evidence="3" id="KW-1185">Reference proteome</keyword>
<dbReference type="AlphaFoldDB" id="A0A2K8T397"/>
<reference evidence="2 3" key="1">
    <citation type="submission" date="2017-11" db="EMBL/GenBank/DDBJ databases">
        <title>Complete genome of a free-living desiccation-tolerant cyanobacterium and its photosynthetic adaptation to extreme terrestrial habitat.</title>
        <authorList>
            <person name="Shang J."/>
        </authorList>
    </citation>
    <scope>NUCLEOTIDE SEQUENCE [LARGE SCALE GENOMIC DNA]</scope>
    <source>
        <strain evidence="2 3">CCNUN1</strain>
    </source>
</reference>
<protein>
    <submittedName>
        <fullName evidence="2">Uncharacterized protein</fullName>
    </submittedName>
</protein>
<keyword evidence="1" id="KW-1133">Transmembrane helix</keyword>